<feature type="non-terminal residue" evidence="1">
    <location>
        <position position="1"/>
    </location>
</feature>
<evidence type="ECO:0000313" key="1">
    <source>
        <dbReference type="EMBL" id="GAH91492.1"/>
    </source>
</evidence>
<dbReference type="AlphaFoldDB" id="X1JC12"/>
<feature type="non-terminal residue" evidence="1">
    <location>
        <position position="52"/>
    </location>
</feature>
<name>X1JC12_9ZZZZ</name>
<reference evidence="1" key="1">
    <citation type="journal article" date="2014" name="Front. Microbiol.">
        <title>High frequency of phylogenetically diverse reductive dehalogenase-homologous genes in deep subseafloor sedimentary metagenomes.</title>
        <authorList>
            <person name="Kawai M."/>
            <person name="Futagami T."/>
            <person name="Toyoda A."/>
            <person name="Takaki Y."/>
            <person name="Nishi S."/>
            <person name="Hori S."/>
            <person name="Arai W."/>
            <person name="Tsubouchi T."/>
            <person name="Morono Y."/>
            <person name="Uchiyama I."/>
            <person name="Ito T."/>
            <person name="Fujiyama A."/>
            <person name="Inagaki F."/>
            <person name="Takami H."/>
        </authorList>
    </citation>
    <scope>NUCLEOTIDE SEQUENCE</scope>
    <source>
        <strain evidence="1">Expedition CK06-06</strain>
    </source>
</reference>
<dbReference type="EMBL" id="BARU01049224">
    <property type="protein sequence ID" value="GAH91492.1"/>
    <property type="molecule type" value="Genomic_DNA"/>
</dbReference>
<accession>X1JC12</accession>
<comment type="caution">
    <text evidence="1">The sequence shown here is derived from an EMBL/GenBank/DDBJ whole genome shotgun (WGS) entry which is preliminary data.</text>
</comment>
<protein>
    <submittedName>
        <fullName evidence="1">Uncharacterized protein</fullName>
    </submittedName>
</protein>
<sequence>TDLPIGQTILNSSLSAKSYAENNYDIYAYEINNTIVMHQNHSTASWDNQSCG</sequence>
<organism evidence="1">
    <name type="scientific">marine sediment metagenome</name>
    <dbReference type="NCBI Taxonomy" id="412755"/>
    <lineage>
        <taxon>unclassified sequences</taxon>
        <taxon>metagenomes</taxon>
        <taxon>ecological metagenomes</taxon>
    </lineage>
</organism>
<gene>
    <name evidence="1" type="ORF">S03H2_72624</name>
</gene>
<proteinExistence type="predicted"/>